<dbReference type="Pfam" id="PF00403">
    <property type="entry name" value="HMA"/>
    <property type="match status" value="1"/>
</dbReference>
<feature type="domain" description="LysM" evidence="4">
    <location>
        <begin position="484"/>
        <end position="531"/>
    </location>
</feature>
<dbReference type="SUPFAM" id="SSF54106">
    <property type="entry name" value="LysM domain"/>
    <property type="match status" value="1"/>
</dbReference>
<accession>A0A3M9XLK5</accession>
<evidence type="ECO:0000256" key="2">
    <source>
        <dbReference type="SAM" id="Phobius"/>
    </source>
</evidence>
<dbReference type="GO" id="GO:0046872">
    <property type="term" value="F:metal ion binding"/>
    <property type="evidence" value="ECO:0007669"/>
    <property type="project" value="InterPro"/>
</dbReference>
<dbReference type="InterPro" id="IPR006121">
    <property type="entry name" value="HMA_dom"/>
</dbReference>
<feature type="transmembrane region" description="Helical" evidence="2">
    <location>
        <begin position="121"/>
        <end position="148"/>
    </location>
</feature>
<feature type="compositionally biased region" description="Polar residues" evidence="1">
    <location>
        <begin position="470"/>
        <end position="484"/>
    </location>
</feature>
<keyword evidence="2" id="KW-1133">Transmembrane helix</keyword>
<dbReference type="Gene3D" id="3.30.70.100">
    <property type="match status" value="1"/>
</dbReference>
<keyword evidence="6" id="KW-1185">Reference proteome</keyword>
<feature type="compositionally biased region" description="Low complexity" evidence="1">
    <location>
        <begin position="453"/>
        <end position="465"/>
    </location>
</feature>
<dbReference type="PANTHER" id="PTHR42208">
    <property type="entry name" value="HEAVY METAL TRANSPORTER-RELATED"/>
    <property type="match status" value="1"/>
</dbReference>
<dbReference type="CDD" id="cd00118">
    <property type="entry name" value="LysM"/>
    <property type="match status" value="1"/>
</dbReference>
<dbReference type="PANTHER" id="PTHR42208:SF1">
    <property type="entry name" value="HEAVY METAL TRANSPORTER"/>
    <property type="match status" value="1"/>
</dbReference>
<dbReference type="SUPFAM" id="SSF55008">
    <property type="entry name" value="HMA, heavy metal-associated domain"/>
    <property type="match status" value="1"/>
</dbReference>
<dbReference type="Gene3D" id="3.10.350.10">
    <property type="entry name" value="LysM domain"/>
    <property type="match status" value="1"/>
</dbReference>
<feature type="transmembrane region" description="Helical" evidence="2">
    <location>
        <begin position="169"/>
        <end position="187"/>
    </location>
</feature>
<dbReference type="Proteomes" id="UP000268623">
    <property type="component" value="Unassembled WGS sequence"/>
</dbReference>
<dbReference type="InterPro" id="IPR036779">
    <property type="entry name" value="LysM_dom_sf"/>
</dbReference>
<reference evidence="5 6" key="1">
    <citation type="submission" date="2018-08" db="EMBL/GenBank/DDBJ databases">
        <title>Genome sequence of Methylocystis hirsuta CSC1, a methanotroph able to accumulate PHAs.</title>
        <authorList>
            <person name="Bordel S."/>
            <person name="Rodriguez E."/>
            <person name="Gancedo J."/>
            <person name="Munoz R."/>
        </authorList>
    </citation>
    <scope>NUCLEOTIDE SEQUENCE [LARGE SCALE GENOMIC DNA]</scope>
    <source>
        <strain evidence="5 6">CSC1</strain>
    </source>
</reference>
<comment type="caution">
    <text evidence="5">The sequence shown here is derived from an EMBL/GenBank/DDBJ whole genome shotgun (WGS) entry which is preliminary data.</text>
</comment>
<feature type="transmembrane region" description="Helical" evidence="2">
    <location>
        <begin position="82"/>
        <end position="101"/>
    </location>
</feature>
<dbReference type="PROSITE" id="PS51782">
    <property type="entry name" value="LYSM"/>
    <property type="match status" value="1"/>
</dbReference>
<dbReference type="SMART" id="SM00257">
    <property type="entry name" value="LysM"/>
    <property type="match status" value="1"/>
</dbReference>
<feature type="domain" description="HMA" evidence="3">
    <location>
        <begin position="4"/>
        <end position="70"/>
    </location>
</feature>
<evidence type="ECO:0000313" key="5">
    <source>
        <dbReference type="EMBL" id="RNJ48552.1"/>
    </source>
</evidence>
<organism evidence="5 6">
    <name type="scientific">Methylocystis hirsuta</name>
    <dbReference type="NCBI Taxonomy" id="369798"/>
    <lineage>
        <taxon>Bacteria</taxon>
        <taxon>Pseudomonadati</taxon>
        <taxon>Pseudomonadota</taxon>
        <taxon>Alphaproteobacteria</taxon>
        <taxon>Hyphomicrobiales</taxon>
        <taxon>Methylocystaceae</taxon>
        <taxon>Methylocystis</taxon>
    </lineage>
</organism>
<evidence type="ECO:0000313" key="6">
    <source>
        <dbReference type="Proteomes" id="UP000268623"/>
    </source>
</evidence>
<dbReference type="InterPro" id="IPR039447">
    <property type="entry name" value="UreH-like_TM_dom"/>
</dbReference>
<feature type="region of interest" description="Disordered" evidence="1">
    <location>
        <begin position="453"/>
        <end position="484"/>
    </location>
</feature>
<dbReference type="EMBL" id="QWDD01000001">
    <property type="protein sequence ID" value="RNJ48552.1"/>
    <property type="molecule type" value="Genomic_DNA"/>
</dbReference>
<feature type="transmembrane region" description="Helical" evidence="2">
    <location>
        <begin position="193"/>
        <end position="215"/>
    </location>
</feature>
<feature type="transmembrane region" description="Helical" evidence="2">
    <location>
        <begin position="307"/>
        <end position="328"/>
    </location>
</feature>
<dbReference type="InterPro" id="IPR008972">
    <property type="entry name" value="Cupredoxin"/>
</dbReference>
<evidence type="ECO:0000256" key="1">
    <source>
        <dbReference type="SAM" id="MobiDB-lite"/>
    </source>
</evidence>
<keyword evidence="2" id="KW-0812">Transmembrane</keyword>
<dbReference type="Pfam" id="PF13386">
    <property type="entry name" value="DsbD_2"/>
    <property type="match status" value="1"/>
</dbReference>
<proteinExistence type="predicted"/>
<dbReference type="OrthoDB" id="5574095at2"/>
<dbReference type="RefSeq" id="WP_123174551.1">
    <property type="nucleotide sequence ID" value="NZ_QWDD01000001.1"/>
</dbReference>
<dbReference type="PROSITE" id="PS50846">
    <property type="entry name" value="HMA_2"/>
    <property type="match status" value="1"/>
</dbReference>
<feature type="transmembrane region" description="Helical" evidence="2">
    <location>
        <begin position="243"/>
        <end position="265"/>
    </location>
</feature>
<gene>
    <name evidence="5" type="ORF">D1O30_01815</name>
</gene>
<dbReference type="AlphaFoldDB" id="A0A3M9XLK5"/>
<evidence type="ECO:0000259" key="3">
    <source>
        <dbReference type="PROSITE" id="PS50846"/>
    </source>
</evidence>
<feature type="transmembrane region" description="Helical" evidence="2">
    <location>
        <begin position="277"/>
        <end position="295"/>
    </location>
</feature>
<protein>
    <submittedName>
        <fullName evidence="5">LysM peptidoglycan-binding domain-containing protein</fullName>
    </submittedName>
</protein>
<dbReference type="InterPro" id="IPR036163">
    <property type="entry name" value="HMA_dom_sf"/>
</dbReference>
<dbReference type="CDD" id="cd00371">
    <property type="entry name" value="HMA"/>
    <property type="match status" value="1"/>
</dbReference>
<sequence length="537" mass="56926">MNETAITFHARGMHCHGCEHVIEAAVKKLAGVRSVSASYPTETVVVDYDADATNFSAIRNSVEQNGYRVVLTEEAQRRRSPFIRLAIIVAALAALAALILFDTRWISAEGEPDIAQHMSLGLLFLLGLLTGFHCVGMCGGFVVGYAAADARAGRSSFVSHLAYGAGKTLSYATIGAAFGWLGAFIAFTPMLRGVAGVAAGAFLMIFGLNMLGLFAPLRRFRLGLPGPLQNWVYREAGGRHRPFVIGLLNGLMIACGPLQAMYVMAAGTGSPVEGAKTLFVFGLGTLPVMLAFGALTTVLSGAVTHRLLTASGVIVVALGAVMINRGLILTGSGADLASLTTGWRSPAPVEGAQPQQDSAAPKTQTIEMEANGLGFTPTRFTLLRGVPVKWVINATQVTTCNNRILVPSMKLEFDVKPGRQTIEFTPEQTGVIPWSCWMGMLRGEFVVVDAKPAAPSQPSAPVASADQGAPQATQSPPASGAVQKTYTVRRGDTLRAIAKRLYGDEKRWRDIAAANPALNRKKLRPGQIITLPADAQP</sequence>
<dbReference type="Gene3D" id="2.60.40.420">
    <property type="entry name" value="Cupredoxins - blue copper proteins"/>
    <property type="match status" value="1"/>
</dbReference>
<name>A0A3M9XLK5_9HYPH</name>
<dbReference type="SUPFAM" id="SSF49503">
    <property type="entry name" value="Cupredoxins"/>
    <property type="match status" value="1"/>
</dbReference>
<keyword evidence="2" id="KW-0472">Membrane</keyword>
<dbReference type="InterPro" id="IPR018392">
    <property type="entry name" value="LysM"/>
</dbReference>
<evidence type="ECO:0000259" key="4">
    <source>
        <dbReference type="PROSITE" id="PS51782"/>
    </source>
</evidence>
<dbReference type="Pfam" id="PF01476">
    <property type="entry name" value="LysM"/>
    <property type="match status" value="1"/>
</dbReference>